<dbReference type="GO" id="GO:0043531">
    <property type="term" value="F:ADP binding"/>
    <property type="evidence" value="ECO:0007669"/>
    <property type="project" value="InterPro"/>
</dbReference>
<dbReference type="Gramene" id="ORGLA10G0012500.1">
    <property type="protein sequence ID" value="ORGLA10G0012500.1"/>
    <property type="gene ID" value="ORGLA10G0012500"/>
</dbReference>
<dbReference type="SUPFAM" id="SSF52540">
    <property type="entry name" value="P-loop containing nucleoside triphosphate hydrolases"/>
    <property type="match status" value="1"/>
</dbReference>
<keyword evidence="3" id="KW-1185">Reference proteome</keyword>
<sequence length="122" mass="13846">QNLQKEVGGKKYLIVLDDVWNRDSDKWGKLKTCLKKGDMGSVVLTTTRDAEVARIMVTGEVQVHNLENIREDYLMEIVQSKAFSLAKSNEHFEVLRKIVQRCDGSPLAAKSFCSLLFNRTTV</sequence>
<feature type="domain" description="NB-ARC" evidence="1">
    <location>
        <begin position="3"/>
        <end position="84"/>
    </location>
</feature>
<evidence type="ECO:0000313" key="2">
    <source>
        <dbReference type="EnsemblPlants" id="ORGLA10G0012500.1"/>
    </source>
</evidence>
<name>I1QSE2_ORYGL</name>
<accession>I1QSE2</accession>
<dbReference type="HOGENOM" id="CLU_2032571_0_0_1"/>
<proteinExistence type="predicted"/>
<dbReference type="STRING" id="4538.I1QSE2"/>
<dbReference type="OMA" id="YLMEIVQ"/>
<organism evidence="2 3">
    <name type="scientific">Oryza glaberrima</name>
    <name type="common">African rice</name>
    <dbReference type="NCBI Taxonomy" id="4538"/>
    <lineage>
        <taxon>Eukaryota</taxon>
        <taxon>Viridiplantae</taxon>
        <taxon>Streptophyta</taxon>
        <taxon>Embryophyta</taxon>
        <taxon>Tracheophyta</taxon>
        <taxon>Spermatophyta</taxon>
        <taxon>Magnoliopsida</taxon>
        <taxon>Liliopsida</taxon>
        <taxon>Poales</taxon>
        <taxon>Poaceae</taxon>
        <taxon>BOP clade</taxon>
        <taxon>Oryzoideae</taxon>
        <taxon>Oryzeae</taxon>
        <taxon>Oryzinae</taxon>
        <taxon>Oryza</taxon>
    </lineage>
</organism>
<dbReference type="EnsemblPlants" id="ORGLA10G0012500.1">
    <property type="protein sequence ID" value="ORGLA10G0012500.1"/>
    <property type="gene ID" value="ORGLA10G0012500"/>
</dbReference>
<dbReference type="Pfam" id="PF00931">
    <property type="entry name" value="NB-ARC"/>
    <property type="match status" value="1"/>
</dbReference>
<dbReference type="eggNOG" id="KOG4658">
    <property type="taxonomic scope" value="Eukaryota"/>
</dbReference>
<dbReference type="Proteomes" id="UP000007306">
    <property type="component" value="Chromosome 10"/>
</dbReference>
<reference evidence="2" key="1">
    <citation type="submission" date="2015-06" db="UniProtKB">
        <authorList>
            <consortium name="EnsemblPlants"/>
        </authorList>
    </citation>
    <scope>IDENTIFICATION</scope>
</reference>
<evidence type="ECO:0000313" key="3">
    <source>
        <dbReference type="Proteomes" id="UP000007306"/>
    </source>
</evidence>
<dbReference type="PANTHER" id="PTHR36766">
    <property type="entry name" value="PLANT BROAD-SPECTRUM MILDEW RESISTANCE PROTEIN RPW8"/>
    <property type="match status" value="1"/>
</dbReference>
<dbReference type="Gene3D" id="3.40.50.300">
    <property type="entry name" value="P-loop containing nucleotide triphosphate hydrolases"/>
    <property type="match status" value="1"/>
</dbReference>
<reference evidence="2 3" key="2">
    <citation type="submission" date="2018-04" db="EMBL/GenBank/DDBJ databases">
        <title>OglaRS2 (Oryza glaberrima Reference Sequence Version 2).</title>
        <authorList>
            <person name="Zhang J."/>
            <person name="Kudrna D."/>
            <person name="Lee S."/>
            <person name="Talag J."/>
            <person name="Rajasekar S."/>
            <person name="Wing R.A."/>
        </authorList>
    </citation>
    <scope>NUCLEOTIDE SEQUENCE [LARGE SCALE GENOMIC DNA]</scope>
    <source>
        <strain evidence="2 3">cv. IRGC 96717</strain>
    </source>
</reference>
<evidence type="ECO:0000259" key="1">
    <source>
        <dbReference type="Pfam" id="PF00931"/>
    </source>
</evidence>
<dbReference type="PANTHER" id="PTHR36766:SF55">
    <property type="entry name" value="OS11G0492900 PROTEIN"/>
    <property type="match status" value="1"/>
</dbReference>
<dbReference type="AlphaFoldDB" id="I1QSE2"/>
<protein>
    <recommendedName>
        <fullName evidence="1">NB-ARC domain-containing protein</fullName>
    </recommendedName>
</protein>
<dbReference type="InterPro" id="IPR002182">
    <property type="entry name" value="NB-ARC"/>
</dbReference>
<dbReference type="InterPro" id="IPR027417">
    <property type="entry name" value="P-loop_NTPase"/>
</dbReference>